<sequence>MFKAACWESDDDKRIIDYHSTSTILEKEGLPSSFEFKSGIILIFNKELQNFNTIVNRG</sequence>
<gene>
    <name evidence="1" type="ORF">LCGC14_3012790</name>
</gene>
<organism evidence="1">
    <name type="scientific">marine sediment metagenome</name>
    <dbReference type="NCBI Taxonomy" id="412755"/>
    <lineage>
        <taxon>unclassified sequences</taxon>
        <taxon>metagenomes</taxon>
        <taxon>ecological metagenomes</taxon>
    </lineage>
</organism>
<comment type="caution">
    <text evidence="1">The sequence shown here is derived from an EMBL/GenBank/DDBJ whole genome shotgun (WGS) entry which is preliminary data.</text>
</comment>
<proteinExistence type="predicted"/>
<accession>A0A0F8XKH3</accession>
<dbReference type="AlphaFoldDB" id="A0A0F8XKH3"/>
<name>A0A0F8XKH3_9ZZZZ</name>
<feature type="non-terminal residue" evidence="1">
    <location>
        <position position="58"/>
    </location>
</feature>
<evidence type="ECO:0000313" key="1">
    <source>
        <dbReference type="EMBL" id="KKK61590.1"/>
    </source>
</evidence>
<reference evidence="1" key="1">
    <citation type="journal article" date="2015" name="Nature">
        <title>Complex archaea that bridge the gap between prokaryotes and eukaryotes.</title>
        <authorList>
            <person name="Spang A."/>
            <person name="Saw J.H."/>
            <person name="Jorgensen S.L."/>
            <person name="Zaremba-Niedzwiedzka K."/>
            <person name="Martijn J."/>
            <person name="Lind A.E."/>
            <person name="van Eijk R."/>
            <person name="Schleper C."/>
            <person name="Guy L."/>
            <person name="Ettema T.J."/>
        </authorList>
    </citation>
    <scope>NUCLEOTIDE SEQUENCE</scope>
</reference>
<protein>
    <submittedName>
        <fullName evidence="1">Uncharacterized protein</fullName>
    </submittedName>
</protein>
<dbReference type="EMBL" id="LAZR01062402">
    <property type="protein sequence ID" value="KKK61590.1"/>
    <property type="molecule type" value="Genomic_DNA"/>
</dbReference>